<proteinExistence type="predicted"/>
<dbReference type="PANTHER" id="PTHR46211:SF14">
    <property type="entry name" value="GLYCEROPHOSPHODIESTER PHOSPHODIESTERASE"/>
    <property type="match status" value="1"/>
</dbReference>
<evidence type="ECO:0000256" key="1">
    <source>
        <dbReference type="SAM" id="MobiDB-lite"/>
    </source>
</evidence>
<dbReference type="InterPro" id="IPR017946">
    <property type="entry name" value="PLC-like_Pdiesterase_TIM-brl"/>
</dbReference>
<dbReference type="SUPFAM" id="SSF51695">
    <property type="entry name" value="PLC-like phosphodiesterases"/>
    <property type="match status" value="1"/>
</dbReference>
<sequence length="537" mass="55618">MDLPASRARRADPPGQRGTATVDGLTFPLVVAHRGGANLFPENTMAAYEGAAGLGCQAIEAGDLQLTADGVLVAMHDATVDRTTDGRGNVGDLTLADVRTLTVDASTWFGGHWTDQPVPTFAEVLDRLGGTVVLVPESKSVGAATTLAIIDAVVERGLEASTIIQSFRLDEVALVSAAGIAPLYLMDSGAEASPAAIVAAGARFVGLYKEAAALGSVVGSLQAVGLRVLAWTVDTQVDHDRVMAAGCDGILTNEPLYAARDPAYRRRQAPWPVEGTYGHGMLVYPGVGPLVADPALPGGRGPLIGVPGAWRWVLEPTPCLAGPVCPVADAFGEYVVTVQLVYDRPPSADLTRWGGVYFAATTDECPDDVDTSTGHLVTLRWNGELDVFGQPARGAGMRELGSTSTSAIVTPVLAAALPAGVVVDHLVVQGLPGAVRAGHQFLLPTGQVATLTAAAEVGARALSVEALVPSAAVARGTTLAQQVTITIAKTPTGFTVSRTDDHVSARYRDSTWSGGYLFLRNCRDDVAAISCASLTIT</sequence>
<evidence type="ECO:0000259" key="2">
    <source>
        <dbReference type="PROSITE" id="PS51704"/>
    </source>
</evidence>
<accession>A0A6P0EUC5</accession>
<dbReference type="InterPro" id="IPR030395">
    <property type="entry name" value="GP_PDE_dom"/>
</dbReference>
<dbReference type="EMBL" id="JAAGWB010000041">
    <property type="protein sequence ID" value="NEN52170.1"/>
    <property type="molecule type" value="Genomic_DNA"/>
</dbReference>
<evidence type="ECO:0000313" key="5">
    <source>
        <dbReference type="Proteomes" id="UP000468828"/>
    </source>
</evidence>
<evidence type="ECO:0000313" key="4">
    <source>
        <dbReference type="EMBL" id="NEN52170.1"/>
    </source>
</evidence>
<feature type="region of interest" description="Disordered" evidence="1">
    <location>
        <begin position="1"/>
        <end position="20"/>
    </location>
</feature>
<dbReference type="PROSITE" id="PS51704">
    <property type="entry name" value="GP_PDE"/>
    <property type="match status" value="1"/>
</dbReference>
<dbReference type="GO" id="GO:0008081">
    <property type="term" value="F:phosphoric diester hydrolase activity"/>
    <property type="evidence" value="ECO:0007669"/>
    <property type="project" value="InterPro"/>
</dbReference>
<protein>
    <recommendedName>
        <fullName evidence="2">GP-PDE domain-containing protein</fullName>
    </recommendedName>
</protein>
<name>A0A6P0EUC5_9ACTN</name>
<organism evidence="3 5">
    <name type="scientific">Modestobacter muralis</name>
    <dbReference type="NCBI Taxonomy" id="1608614"/>
    <lineage>
        <taxon>Bacteria</taxon>
        <taxon>Bacillati</taxon>
        <taxon>Actinomycetota</taxon>
        <taxon>Actinomycetes</taxon>
        <taxon>Geodermatophilales</taxon>
        <taxon>Geodermatophilaceae</taxon>
        <taxon>Modestobacter</taxon>
    </lineage>
</organism>
<dbReference type="Proteomes" id="UP000471152">
    <property type="component" value="Unassembled WGS sequence"/>
</dbReference>
<gene>
    <name evidence="4" type="ORF">G3R41_14730</name>
    <name evidence="3" type="ORF">GCU67_14080</name>
</gene>
<evidence type="ECO:0000313" key="6">
    <source>
        <dbReference type="Proteomes" id="UP000471152"/>
    </source>
</evidence>
<reference evidence="4 6" key="2">
    <citation type="submission" date="2020-02" db="EMBL/GenBank/DDBJ databases">
        <title>The WGS of Modestobacter muralis DSM 100205.</title>
        <authorList>
            <person name="Jiang Z."/>
        </authorList>
    </citation>
    <scope>NUCLEOTIDE SEQUENCE [LARGE SCALE GENOMIC DNA]</scope>
    <source>
        <strain evidence="4 6">DSM 100205</strain>
    </source>
</reference>
<keyword evidence="5" id="KW-1185">Reference proteome</keyword>
<evidence type="ECO:0000313" key="3">
    <source>
        <dbReference type="EMBL" id="NEK95282.1"/>
    </source>
</evidence>
<dbReference type="RefSeq" id="WP_163611841.1">
    <property type="nucleotide sequence ID" value="NZ_JAAGWB010000041.1"/>
</dbReference>
<dbReference type="Proteomes" id="UP000468828">
    <property type="component" value="Unassembled WGS sequence"/>
</dbReference>
<comment type="caution">
    <text evidence="3">The sequence shown here is derived from an EMBL/GenBank/DDBJ whole genome shotgun (WGS) entry which is preliminary data.</text>
</comment>
<reference evidence="3 5" key="1">
    <citation type="submission" date="2020-01" db="EMBL/GenBank/DDBJ databases">
        <title>the WGS Modestobacter muralis CPCC 204518.</title>
        <authorList>
            <person name="Jiang Z."/>
        </authorList>
    </citation>
    <scope>NUCLEOTIDE SEQUENCE [LARGE SCALE GENOMIC DNA]</scope>
    <source>
        <strain evidence="3 5">DSM 100205</strain>
    </source>
</reference>
<feature type="domain" description="GP-PDE" evidence="2">
    <location>
        <begin position="28"/>
        <end position="262"/>
    </location>
</feature>
<dbReference type="Pfam" id="PF03009">
    <property type="entry name" value="GDPD"/>
    <property type="match status" value="1"/>
</dbReference>
<dbReference type="Gene3D" id="3.20.20.190">
    <property type="entry name" value="Phosphatidylinositol (PI) phosphodiesterase"/>
    <property type="match status" value="1"/>
</dbReference>
<dbReference type="PANTHER" id="PTHR46211">
    <property type="entry name" value="GLYCEROPHOSPHORYL DIESTER PHOSPHODIESTERASE"/>
    <property type="match status" value="1"/>
</dbReference>
<dbReference type="GO" id="GO:0006629">
    <property type="term" value="P:lipid metabolic process"/>
    <property type="evidence" value="ECO:0007669"/>
    <property type="project" value="InterPro"/>
</dbReference>
<dbReference type="EMBL" id="JAAGWH010000039">
    <property type="protein sequence ID" value="NEK95282.1"/>
    <property type="molecule type" value="Genomic_DNA"/>
</dbReference>
<dbReference type="AlphaFoldDB" id="A0A6P0EUC5"/>